<keyword evidence="16" id="KW-1185">Reference proteome</keyword>
<evidence type="ECO:0000259" key="14">
    <source>
        <dbReference type="PROSITE" id="PS51671"/>
    </source>
</evidence>
<dbReference type="PRINTS" id="PR00474">
    <property type="entry name" value="GLU5KINASE"/>
</dbReference>
<evidence type="ECO:0000256" key="12">
    <source>
        <dbReference type="RuleBase" id="RU003448"/>
    </source>
</evidence>
<keyword evidence="7" id="KW-0547">Nucleotide-binding</keyword>
<dbReference type="Pfam" id="PF22468">
    <property type="entry name" value="ACT_9"/>
    <property type="match status" value="1"/>
</dbReference>
<dbReference type="CDD" id="cd04913">
    <property type="entry name" value="ACT_AKii-LysC-BS-like_1"/>
    <property type="match status" value="1"/>
</dbReference>
<evidence type="ECO:0000256" key="5">
    <source>
        <dbReference type="ARBA" id="ARBA00022605"/>
    </source>
</evidence>
<keyword evidence="6 12" id="KW-0808">Transferase</keyword>
<dbReference type="InterPro" id="IPR002912">
    <property type="entry name" value="ACT_dom"/>
</dbReference>
<feature type="domain" description="ACT" evidence="14">
    <location>
        <begin position="264"/>
        <end position="347"/>
    </location>
</feature>
<reference evidence="15 16" key="1">
    <citation type="submission" date="2023-12" db="EMBL/GenBank/DDBJ databases">
        <title>the genome sequence of Hyalangium sp. s54d21.</title>
        <authorList>
            <person name="Zhang X."/>
        </authorList>
    </citation>
    <scope>NUCLEOTIDE SEQUENCE [LARGE SCALE GENOMIC DNA]</scope>
    <source>
        <strain evidence="16">s54d21</strain>
    </source>
</reference>
<comment type="pathway">
    <text evidence="3 13">Amino-acid biosynthesis; L-threonine biosynthesis; L-threonine from L-aspartate: step 1/5.</text>
</comment>
<evidence type="ECO:0000256" key="2">
    <source>
        <dbReference type="ARBA" id="ARBA00004986"/>
    </source>
</evidence>
<dbReference type="InterPro" id="IPR036393">
    <property type="entry name" value="AceGlu_kinase-like_sf"/>
</dbReference>
<name>A0ABU5HFS2_9BACT</name>
<evidence type="ECO:0000256" key="13">
    <source>
        <dbReference type="RuleBase" id="RU004249"/>
    </source>
</evidence>
<dbReference type="EMBL" id="JAXIVS010000015">
    <property type="protein sequence ID" value="MDY7231658.1"/>
    <property type="molecule type" value="Genomic_DNA"/>
</dbReference>
<protein>
    <recommendedName>
        <fullName evidence="12">Aspartokinase</fullName>
        <ecNumber evidence="12">2.7.2.4</ecNumber>
    </recommendedName>
</protein>
<dbReference type="PROSITE" id="PS51671">
    <property type="entry name" value="ACT"/>
    <property type="match status" value="1"/>
</dbReference>
<dbReference type="EC" id="2.7.2.4" evidence="12"/>
<keyword evidence="10" id="KW-0457">Lysine biosynthesis</keyword>
<dbReference type="InterPro" id="IPR001057">
    <property type="entry name" value="Glu/AcGlu_kinase"/>
</dbReference>
<keyword evidence="9" id="KW-0067">ATP-binding</keyword>
<evidence type="ECO:0000256" key="10">
    <source>
        <dbReference type="ARBA" id="ARBA00023154"/>
    </source>
</evidence>
<comment type="pathway">
    <text evidence="2 13">Amino-acid biosynthesis; L-methionine biosynthesis via de novo pathway; L-homoserine from L-aspartate: step 1/3.</text>
</comment>
<dbReference type="InterPro" id="IPR018042">
    <property type="entry name" value="Aspartate_kinase_CS"/>
</dbReference>
<dbReference type="InterPro" id="IPR054352">
    <property type="entry name" value="ACT_Aspartokinase"/>
</dbReference>
<evidence type="ECO:0000256" key="11">
    <source>
        <dbReference type="ARBA" id="ARBA00047872"/>
    </source>
</evidence>
<comment type="caution">
    <text evidence="15">The sequence shown here is derived from an EMBL/GenBank/DDBJ whole genome shotgun (WGS) entry which is preliminary data.</text>
</comment>
<comment type="pathway">
    <text evidence="1 13">Amino-acid biosynthesis; L-lysine biosynthesis via DAP pathway; (S)-tetrahydrodipicolinate from L-aspartate: step 1/4.</text>
</comment>
<accession>A0ABU5HFS2</accession>
<keyword evidence="5 13" id="KW-0028">Amino-acid biosynthesis</keyword>
<evidence type="ECO:0000256" key="8">
    <source>
        <dbReference type="ARBA" id="ARBA00022777"/>
    </source>
</evidence>
<dbReference type="PANTHER" id="PTHR21499">
    <property type="entry name" value="ASPARTATE KINASE"/>
    <property type="match status" value="1"/>
</dbReference>
<dbReference type="RefSeq" id="WP_321550364.1">
    <property type="nucleotide sequence ID" value="NZ_JAXIVS010000015.1"/>
</dbReference>
<evidence type="ECO:0000256" key="9">
    <source>
        <dbReference type="ARBA" id="ARBA00022840"/>
    </source>
</evidence>
<dbReference type="GO" id="GO:0004072">
    <property type="term" value="F:aspartate kinase activity"/>
    <property type="evidence" value="ECO:0007669"/>
    <property type="project" value="UniProtKB-EC"/>
</dbReference>
<dbReference type="InterPro" id="IPR001341">
    <property type="entry name" value="Asp_kinase"/>
</dbReference>
<evidence type="ECO:0000256" key="7">
    <source>
        <dbReference type="ARBA" id="ARBA00022741"/>
    </source>
</evidence>
<dbReference type="InterPro" id="IPR045865">
    <property type="entry name" value="ACT-like_dom_sf"/>
</dbReference>
<comment type="similarity">
    <text evidence="4 12">Belongs to the aspartokinase family.</text>
</comment>
<dbReference type="NCBIfam" id="NF005155">
    <property type="entry name" value="PRK06635.1-4"/>
    <property type="match status" value="1"/>
</dbReference>
<dbReference type="PIRSF" id="PIRSF000726">
    <property type="entry name" value="Asp_kin"/>
    <property type="match status" value="1"/>
</dbReference>
<dbReference type="Pfam" id="PF01842">
    <property type="entry name" value="ACT"/>
    <property type="match status" value="1"/>
</dbReference>
<dbReference type="CDD" id="cd04261">
    <property type="entry name" value="AAK_AKii-LysC-BS"/>
    <property type="match status" value="1"/>
</dbReference>
<gene>
    <name evidence="15" type="ORF">SYV04_35050</name>
</gene>
<dbReference type="NCBIfam" id="TIGR00656">
    <property type="entry name" value="asp_kin_monofn"/>
    <property type="match status" value="1"/>
</dbReference>
<dbReference type="InterPro" id="IPR001048">
    <property type="entry name" value="Asp/Glu/Uridylate_kinase"/>
</dbReference>
<organism evidence="15 16">
    <name type="scientific">Hyalangium rubrum</name>
    <dbReference type="NCBI Taxonomy" id="3103134"/>
    <lineage>
        <taxon>Bacteria</taxon>
        <taxon>Pseudomonadati</taxon>
        <taxon>Myxococcota</taxon>
        <taxon>Myxococcia</taxon>
        <taxon>Myxococcales</taxon>
        <taxon>Cystobacterineae</taxon>
        <taxon>Archangiaceae</taxon>
        <taxon>Hyalangium</taxon>
    </lineage>
</organism>
<evidence type="ECO:0000256" key="4">
    <source>
        <dbReference type="ARBA" id="ARBA00010122"/>
    </source>
</evidence>
<dbReference type="NCBIfam" id="TIGR00657">
    <property type="entry name" value="asp_kinases"/>
    <property type="match status" value="1"/>
</dbReference>
<dbReference type="CDD" id="cd04923">
    <property type="entry name" value="ACT_AK-LysC-DapG-like_2"/>
    <property type="match status" value="1"/>
</dbReference>
<dbReference type="InterPro" id="IPR005260">
    <property type="entry name" value="Asp_kin_monofn"/>
</dbReference>
<proteinExistence type="inferred from homology"/>
<evidence type="ECO:0000256" key="3">
    <source>
        <dbReference type="ARBA" id="ARBA00005139"/>
    </source>
</evidence>
<dbReference type="Gene3D" id="3.30.2130.10">
    <property type="entry name" value="VC0802-like"/>
    <property type="match status" value="1"/>
</dbReference>
<dbReference type="PROSITE" id="PS00324">
    <property type="entry name" value="ASPARTOKINASE"/>
    <property type="match status" value="1"/>
</dbReference>
<evidence type="ECO:0000313" key="15">
    <source>
        <dbReference type="EMBL" id="MDY7231658.1"/>
    </source>
</evidence>
<dbReference type="PANTHER" id="PTHR21499:SF3">
    <property type="entry name" value="ASPARTOKINASE"/>
    <property type="match status" value="1"/>
</dbReference>
<sequence>MALIVQKYGGTSVGDTERIKNVARRCIAAQKAGHDVVVVVSAMSGETNRLLKLVSQITERPNEREQDVVVATGEQVSIGLVALAIQQQKRKAVSFLGHQVRITTDSTFSKARIKSIDAERIVQALKKKNIVVVAGFQGQDEEGNVTTLGRGGSDTTAVALAAALKADACEIYTDVDGVYTTDPNVCPAAHKLDRISYEEMLELASVGAKVLQIRSVEFAMKYKVPLWVKSSFTDDPGTLVCEEDSSMEDVLVSGIAYDKNEAKIAIRGVPDVPGVAAKVFGALDEKSIVVDLIVQNVSKDGRTDLTFTVGKADLTKAKDVVKKIVKTIKAEGMETDDQVSKVSIVGVGMRNHSGVAAKMFTVLAGAGINVQMISTSEIKVSCVIHSNYTELAVRELHSAFGLDKPQGEGISEPSVAAKG</sequence>
<keyword evidence="8 12" id="KW-0418">Kinase</keyword>
<dbReference type="SUPFAM" id="SSF53633">
    <property type="entry name" value="Carbamate kinase-like"/>
    <property type="match status" value="1"/>
</dbReference>
<dbReference type="Gene3D" id="3.40.1160.10">
    <property type="entry name" value="Acetylglutamate kinase-like"/>
    <property type="match status" value="1"/>
</dbReference>
<dbReference type="Pfam" id="PF00696">
    <property type="entry name" value="AA_kinase"/>
    <property type="match status" value="1"/>
</dbReference>
<evidence type="ECO:0000313" key="16">
    <source>
        <dbReference type="Proteomes" id="UP001291309"/>
    </source>
</evidence>
<evidence type="ECO:0000256" key="6">
    <source>
        <dbReference type="ARBA" id="ARBA00022679"/>
    </source>
</evidence>
<dbReference type="NCBIfam" id="NF005154">
    <property type="entry name" value="PRK06635.1-2"/>
    <property type="match status" value="1"/>
</dbReference>
<comment type="catalytic activity">
    <reaction evidence="11 12">
        <text>L-aspartate + ATP = 4-phospho-L-aspartate + ADP</text>
        <dbReference type="Rhea" id="RHEA:23776"/>
        <dbReference type="ChEBI" id="CHEBI:29991"/>
        <dbReference type="ChEBI" id="CHEBI:30616"/>
        <dbReference type="ChEBI" id="CHEBI:57535"/>
        <dbReference type="ChEBI" id="CHEBI:456216"/>
        <dbReference type="EC" id="2.7.2.4"/>
    </reaction>
</comment>
<dbReference type="InterPro" id="IPR041740">
    <property type="entry name" value="AKii-LysC-BS"/>
</dbReference>
<evidence type="ECO:0000256" key="1">
    <source>
        <dbReference type="ARBA" id="ARBA00004766"/>
    </source>
</evidence>
<dbReference type="SUPFAM" id="SSF55021">
    <property type="entry name" value="ACT-like"/>
    <property type="match status" value="2"/>
</dbReference>
<dbReference type="Proteomes" id="UP001291309">
    <property type="component" value="Unassembled WGS sequence"/>
</dbReference>